<protein>
    <recommendedName>
        <fullName evidence="1">non-specific serine/threonine protein kinase</fullName>
        <ecNumber evidence="1">2.7.11.1</ecNumber>
    </recommendedName>
</protein>
<feature type="region of interest" description="Disordered" evidence="10">
    <location>
        <begin position="162"/>
        <end position="217"/>
    </location>
</feature>
<keyword evidence="13" id="KW-1185">Reference proteome</keyword>
<dbReference type="PROSITE" id="PS00108">
    <property type="entry name" value="PROTEIN_KINASE_ST"/>
    <property type="match status" value="1"/>
</dbReference>
<keyword evidence="3" id="KW-0808">Transferase</keyword>
<evidence type="ECO:0000256" key="4">
    <source>
        <dbReference type="ARBA" id="ARBA00022741"/>
    </source>
</evidence>
<organism evidence="12 13">
    <name type="scientific">Rubrobacter tropicus</name>
    <dbReference type="NCBI Taxonomy" id="2653851"/>
    <lineage>
        <taxon>Bacteria</taxon>
        <taxon>Bacillati</taxon>
        <taxon>Actinomycetota</taxon>
        <taxon>Rubrobacteria</taxon>
        <taxon>Rubrobacterales</taxon>
        <taxon>Rubrobacteraceae</taxon>
        <taxon>Rubrobacter</taxon>
    </lineage>
</organism>
<dbReference type="FunFam" id="3.30.200.20:FF:000035">
    <property type="entry name" value="Serine/threonine protein kinase Stk1"/>
    <property type="match status" value="1"/>
</dbReference>
<dbReference type="KEGG" id="rub:GBA63_06985"/>
<dbReference type="Gene3D" id="3.30.200.20">
    <property type="entry name" value="Phosphorylase Kinase, domain 1"/>
    <property type="match status" value="1"/>
</dbReference>
<dbReference type="PROSITE" id="PS50011">
    <property type="entry name" value="PROTEIN_KINASE_DOM"/>
    <property type="match status" value="1"/>
</dbReference>
<evidence type="ECO:0000256" key="6">
    <source>
        <dbReference type="ARBA" id="ARBA00022840"/>
    </source>
</evidence>
<evidence type="ECO:0000256" key="9">
    <source>
        <dbReference type="PROSITE-ProRule" id="PRU10141"/>
    </source>
</evidence>
<evidence type="ECO:0000256" key="3">
    <source>
        <dbReference type="ARBA" id="ARBA00022679"/>
    </source>
</evidence>
<evidence type="ECO:0000256" key="2">
    <source>
        <dbReference type="ARBA" id="ARBA00022527"/>
    </source>
</evidence>
<proteinExistence type="predicted"/>
<comment type="catalytic activity">
    <reaction evidence="8">
        <text>L-seryl-[protein] + ATP = O-phospho-L-seryl-[protein] + ADP + H(+)</text>
        <dbReference type="Rhea" id="RHEA:17989"/>
        <dbReference type="Rhea" id="RHEA-COMP:9863"/>
        <dbReference type="Rhea" id="RHEA-COMP:11604"/>
        <dbReference type="ChEBI" id="CHEBI:15378"/>
        <dbReference type="ChEBI" id="CHEBI:29999"/>
        <dbReference type="ChEBI" id="CHEBI:30616"/>
        <dbReference type="ChEBI" id="CHEBI:83421"/>
        <dbReference type="ChEBI" id="CHEBI:456216"/>
        <dbReference type="EC" id="2.7.11.1"/>
    </reaction>
</comment>
<keyword evidence="4 9" id="KW-0547">Nucleotide-binding</keyword>
<dbReference type="GO" id="GO:0004674">
    <property type="term" value="F:protein serine/threonine kinase activity"/>
    <property type="evidence" value="ECO:0007669"/>
    <property type="project" value="UniProtKB-KW"/>
</dbReference>
<dbReference type="Pfam" id="PF00069">
    <property type="entry name" value="Pkinase"/>
    <property type="match status" value="1"/>
</dbReference>
<feature type="domain" description="Protein kinase" evidence="11">
    <location>
        <begin position="10"/>
        <end position="217"/>
    </location>
</feature>
<dbReference type="SMART" id="SM00220">
    <property type="entry name" value="S_TKc"/>
    <property type="match status" value="1"/>
</dbReference>
<keyword evidence="2" id="KW-0723">Serine/threonine-protein kinase</keyword>
<evidence type="ECO:0000256" key="7">
    <source>
        <dbReference type="ARBA" id="ARBA00047899"/>
    </source>
</evidence>
<evidence type="ECO:0000313" key="13">
    <source>
        <dbReference type="Proteomes" id="UP000501452"/>
    </source>
</evidence>
<keyword evidence="6 9" id="KW-0067">ATP-binding</keyword>
<feature type="compositionally biased region" description="Polar residues" evidence="10">
    <location>
        <begin position="162"/>
        <end position="172"/>
    </location>
</feature>
<dbReference type="PROSITE" id="PS00107">
    <property type="entry name" value="PROTEIN_KINASE_ATP"/>
    <property type="match status" value="1"/>
</dbReference>
<evidence type="ECO:0000256" key="5">
    <source>
        <dbReference type="ARBA" id="ARBA00022777"/>
    </source>
</evidence>
<comment type="catalytic activity">
    <reaction evidence="7">
        <text>L-threonyl-[protein] + ATP = O-phospho-L-threonyl-[protein] + ADP + H(+)</text>
        <dbReference type="Rhea" id="RHEA:46608"/>
        <dbReference type="Rhea" id="RHEA-COMP:11060"/>
        <dbReference type="Rhea" id="RHEA-COMP:11605"/>
        <dbReference type="ChEBI" id="CHEBI:15378"/>
        <dbReference type="ChEBI" id="CHEBI:30013"/>
        <dbReference type="ChEBI" id="CHEBI:30616"/>
        <dbReference type="ChEBI" id="CHEBI:61977"/>
        <dbReference type="ChEBI" id="CHEBI:456216"/>
        <dbReference type="EC" id="2.7.11.1"/>
    </reaction>
</comment>
<dbReference type="PANTHER" id="PTHR43289:SF34">
    <property type="entry name" value="SERINE_THREONINE-PROTEIN KINASE YBDM-RELATED"/>
    <property type="match status" value="1"/>
</dbReference>
<dbReference type="Gene3D" id="1.10.510.10">
    <property type="entry name" value="Transferase(Phosphotransferase) domain 1"/>
    <property type="match status" value="1"/>
</dbReference>
<dbReference type="Proteomes" id="UP000501452">
    <property type="component" value="Chromosome"/>
</dbReference>
<feature type="binding site" evidence="9">
    <location>
        <position position="39"/>
    </location>
    <ligand>
        <name>ATP</name>
        <dbReference type="ChEBI" id="CHEBI:30616"/>
    </ligand>
</feature>
<feature type="compositionally biased region" description="Low complexity" evidence="10">
    <location>
        <begin position="200"/>
        <end position="217"/>
    </location>
</feature>
<accession>A0A6G8Q7I3</accession>
<evidence type="ECO:0000256" key="8">
    <source>
        <dbReference type="ARBA" id="ARBA00048679"/>
    </source>
</evidence>
<dbReference type="InterPro" id="IPR000719">
    <property type="entry name" value="Prot_kinase_dom"/>
</dbReference>
<dbReference type="EC" id="2.7.11.1" evidence="1"/>
<dbReference type="InterPro" id="IPR011009">
    <property type="entry name" value="Kinase-like_dom_sf"/>
</dbReference>
<dbReference type="PANTHER" id="PTHR43289">
    <property type="entry name" value="MITOGEN-ACTIVATED PROTEIN KINASE KINASE KINASE 20-RELATED"/>
    <property type="match status" value="1"/>
</dbReference>
<evidence type="ECO:0000256" key="1">
    <source>
        <dbReference type="ARBA" id="ARBA00012513"/>
    </source>
</evidence>
<dbReference type="InterPro" id="IPR017441">
    <property type="entry name" value="Protein_kinase_ATP_BS"/>
</dbReference>
<evidence type="ECO:0000256" key="10">
    <source>
        <dbReference type="SAM" id="MobiDB-lite"/>
    </source>
</evidence>
<evidence type="ECO:0000259" key="11">
    <source>
        <dbReference type="PROSITE" id="PS50011"/>
    </source>
</evidence>
<dbReference type="InterPro" id="IPR008271">
    <property type="entry name" value="Ser/Thr_kinase_AS"/>
</dbReference>
<dbReference type="SUPFAM" id="SSF56112">
    <property type="entry name" value="Protein kinase-like (PK-like)"/>
    <property type="match status" value="1"/>
</dbReference>
<gene>
    <name evidence="12" type="ORF">GBA63_06985</name>
</gene>
<dbReference type="CDD" id="cd14014">
    <property type="entry name" value="STKc_PknB_like"/>
    <property type="match status" value="1"/>
</dbReference>
<reference evidence="12 13" key="1">
    <citation type="submission" date="2019-10" db="EMBL/GenBank/DDBJ databases">
        <title>Rubrobacter sp nov SCSIO 52090 isolated from a deep-sea sediment in the South China Sea.</title>
        <authorList>
            <person name="Chen R.W."/>
        </authorList>
    </citation>
    <scope>NUCLEOTIDE SEQUENCE [LARGE SCALE GENOMIC DNA]</scope>
    <source>
        <strain evidence="12 13">SCSIO 52909</strain>
    </source>
</reference>
<dbReference type="EMBL" id="CP045119">
    <property type="protein sequence ID" value="QIN82420.1"/>
    <property type="molecule type" value="Genomic_DNA"/>
</dbReference>
<dbReference type="GO" id="GO:0005524">
    <property type="term" value="F:ATP binding"/>
    <property type="evidence" value="ECO:0007669"/>
    <property type="project" value="UniProtKB-UniRule"/>
</dbReference>
<sequence>MQGSVVDNRYDIARPLGSGGMGEVYLAHDMTLGRDVALKLLRSQFANDRESAERFKREALSAARLSHPNIVQVYDRGDTEDGTSYIAMEYVPGGTLKDRIVRDGPLDSEAAASFGYQVAGALGVAHSRGVVHRDIKPQNVLITASGEAKVADFGIARAASATTDSHTKTGTVMGTAGYMSPSRPSASRRPRRVTSTLWVSSSTRPSRAGSPSRPRTR</sequence>
<dbReference type="AlphaFoldDB" id="A0A6G8Q7I3"/>
<evidence type="ECO:0000313" key="12">
    <source>
        <dbReference type="EMBL" id="QIN82420.1"/>
    </source>
</evidence>
<keyword evidence="5 12" id="KW-0418">Kinase</keyword>
<name>A0A6G8Q7I3_9ACTN</name>